<dbReference type="Proteomes" id="UP001202134">
    <property type="component" value="Unassembled WGS sequence"/>
</dbReference>
<reference evidence="2 3" key="1">
    <citation type="submission" date="2022-01" db="EMBL/GenBank/DDBJ databases">
        <title>Whole genome-based taxonomy of the Shewanellaceae.</title>
        <authorList>
            <person name="Martin-Rodriguez A.J."/>
        </authorList>
    </citation>
    <scope>NUCLEOTIDE SEQUENCE [LARGE SCALE GENOMIC DNA]</scope>
    <source>
        <strain evidence="2 3">DSM 24955</strain>
    </source>
</reference>
<comment type="caution">
    <text evidence="2">The sequence shown here is derived from an EMBL/GenBank/DDBJ whole genome shotgun (WGS) entry which is preliminary data.</text>
</comment>
<evidence type="ECO:0000313" key="2">
    <source>
        <dbReference type="EMBL" id="MCL1044569.1"/>
    </source>
</evidence>
<evidence type="ECO:0000313" key="3">
    <source>
        <dbReference type="Proteomes" id="UP001202134"/>
    </source>
</evidence>
<feature type="transmembrane region" description="Helical" evidence="1">
    <location>
        <begin position="21"/>
        <end position="38"/>
    </location>
</feature>
<keyword evidence="3" id="KW-1185">Reference proteome</keyword>
<keyword evidence="1" id="KW-0812">Transmembrane</keyword>
<proteinExistence type="predicted"/>
<keyword evidence="1" id="KW-0472">Membrane</keyword>
<dbReference type="RefSeq" id="WP_229368969.1">
    <property type="nucleotide sequence ID" value="NZ_JAKIKU010000002.1"/>
</dbReference>
<keyword evidence="1" id="KW-1133">Transmembrane helix</keyword>
<dbReference type="EMBL" id="JAKIKU010000002">
    <property type="protein sequence ID" value="MCL1044569.1"/>
    <property type="molecule type" value="Genomic_DNA"/>
</dbReference>
<sequence length="116" mass="13543">MEILAMGMPRWNFSDAVETRIRITCLLITVGIMVYEYFNGDSSTQYPAMYICVFIFPAVYFTNRIQTKYFPFMKEYVQATRIAAIIMTLSSFAVWCYATYLRLSIPPMPSHLIFTQ</sequence>
<feature type="transmembrane region" description="Helical" evidence="1">
    <location>
        <begin position="44"/>
        <end position="61"/>
    </location>
</feature>
<accession>A0ABT0KLB4</accession>
<protein>
    <submittedName>
        <fullName evidence="2">Uncharacterized protein</fullName>
    </submittedName>
</protein>
<evidence type="ECO:0000256" key="1">
    <source>
        <dbReference type="SAM" id="Phobius"/>
    </source>
</evidence>
<gene>
    <name evidence="2" type="ORF">L2737_04370</name>
</gene>
<name>A0ABT0KLB4_9GAMM</name>
<feature type="transmembrane region" description="Helical" evidence="1">
    <location>
        <begin position="82"/>
        <end position="100"/>
    </location>
</feature>
<organism evidence="2 3">
    <name type="scientific">Shewanella electrodiphila</name>
    <dbReference type="NCBI Taxonomy" id="934143"/>
    <lineage>
        <taxon>Bacteria</taxon>
        <taxon>Pseudomonadati</taxon>
        <taxon>Pseudomonadota</taxon>
        <taxon>Gammaproteobacteria</taxon>
        <taxon>Alteromonadales</taxon>
        <taxon>Shewanellaceae</taxon>
        <taxon>Shewanella</taxon>
    </lineage>
</organism>